<gene>
    <name evidence="2" type="ORF">D8771_25090</name>
</gene>
<evidence type="ECO:0000313" key="2">
    <source>
        <dbReference type="EMBL" id="TGG78474.1"/>
    </source>
</evidence>
<evidence type="ECO:0000256" key="1">
    <source>
        <dbReference type="SAM" id="SignalP"/>
    </source>
</evidence>
<keyword evidence="1" id="KW-0732">Signal</keyword>
<reference evidence="2 3" key="1">
    <citation type="submission" date="2018-10" db="EMBL/GenBank/DDBJ databases">
        <title>Isolation of pseudouridimycin from Streptomyces albus DSM 40763.</title>
        <authorList>
            <person name="Rosenqvist P."/>
            <person name="Metsae-Ketelae M."/>
            <person name="Virta P."/>
        </authorList>
    </citation>
    <scope>NUCLEOTIDE SEQUENCE [LARGE SCALE GENOMIC DNA]</scope>
    <source>
        <strain evidence="2 3">DSM 40763</strain>
    </source>
</reference>
<dbReference type="AlphaFoldDB" id="A0A8H1QQQ2"/>
<name>A0A8H1QQQ2_9ACTN</name>
<proteinExistence type="predicted"/>
<dbReference type="GeneID" id="75186054"/>
<feature type="chain" id="PRO_5039567851" description="DUF4189 domain-containing protein" evidence="1">
    <location>
        <begin position="32"/>
        <end position="120"/>
    </location>
</feature>
<evidence type="ECO:0000313" key="3">
    <source>
        <dbReference type="Proteomes" id="UP000298111"/>
    </source>
</evidence>
<comment type="caution">
    <text evidence="2">The sequence shown here is derived from an EMBL/GenBank/DDBJ whole genome shotgun (WGS) entry which is preliminary data.</text>
</comment>
<protein>
    <recommendedName>
        <fullName evidence="4">DUF4189 domain-containing protein</fullName>
    </recommendedName>
</protein>
<dbReference type="EMBL" id="RCIY01000087">
    <property type="protein sequence ID" value="TGG78474.1"/>
    <property type="molecule type" value="Genomic_DNA"/>
</dbReference>
<evidence type="ECO:0008006" key="4">
    <source>
        <dbReference type="Google" id="ProtNLM"/>
    </source>
</evidence>
<sequence>MRTTSPVRKVVTIIGGTLVAASLIGTAPAIAKSATTTGSHVWTWKDEGHAYQYVKDTAADSRSAAAKYERSASAGTIRTLWAKGGSGTTTKSGKGSKIIKMQACRQEQAAPDTCSKWVAN</sequence>
<feature type="signal peptide" evidence="1">
    <location>
        <begin position="1"/>
        <end position="31"/>
    </location>
</feature>
<dbReference type="RefSeq" id="WP_051705903.1">
    <property type="nucleotide sequence ID" value="NZ_CP103061.1"/>
</dbReference>
<organism evidence="2 3">
    <name type="scientific">Streptomyces albus</name>
    <dbReference type="NCBI Taxonomy" id="1888"/>
    <lineage>
        <taxon>Bacteria</taxon>
        <taxon>Bacillati</taxon>
        <taxon>Actinomycetota</taxon>
        <taxon>Actinomycetes</taxon>
        <taxon>Kitasatosporales</taxon>
        <taxon>Streptomycetaceae</taxon>
        <taxon>Streptomyces</taxon>
    </lineage>
</organism>
<dbReference type="Proteomes" id="UP000298111">
    <property type="component" value="Unassembled WGS sequence"/>
</dbReference>
<accession>A0A8H1QQQ2</accession>